<protein>
    <submittedName>
        <fullName evidence="1">Uncharacterized protein</fullName>
    </submittedName>
</protein>
<sequence>MVPLFVALYVLVHVSKIYRRGAECSQGWGAAALVLLCVLTVKQTFDAFAKGFYHEVAKAQSLNAP</sequence>
<dbReference type="AlphaFoldDB" id="I0I806"/>
<gene>
    <name evidence="1" type="ordered locus">CLDAP_33540</name>
</gene>
<evidence type="ECO:0000313" key="1">
    <source>
        <dbReference type="EMBL" id="BAM01394.1"/>
    </source>
</evidence>
<proteinExistence type="predicted"/>
<dbReference type="KEGG" id="cap:CLDAP_33540"/>
<evidence type="ECO:0000313" key="2">
    <source>
        <dbReference type="Proteomes" id="UP000007880"/>
    </source>
</evidence>
<keyword evidence="2" id="KW-1185">Reference proteome</keyword>
<organism evidence="1 2">
    <name type="scientific">Caldilinea aerophila (strain DSM 14535 / JCM 11387 / NBRC 104270 / STL-6-O1)</name>
    <dbReference type="NCBI Taxonomy" id="926550"/>
    <lineage>
        <taxon>Bacteria</taxon>
        <taxon>Bacillati</taxon>
        <taxon>Chloroflexota</taxon>
        <taxon>Caldilineae</taxon>
        <taxon>Caldilineales</taxon>
        <taxon>Caldilineaceae</taxon>
        <taxon>Caldilinea</taxon>
    </lineage>
</organism>
<name>I0I806_CALAS</name>
<dbReference type="EMBL" id="AP012337">
    <property type="protein sequence ID" value="BAM01394.1"/>
    <property type="molecule type" value="Genomic_DNA"/>
</dbReference>
<reference evidence="1 2" key="1">
    <citation type="submission" date="2012-02" db="EMBL/GenBank/DDBJ databases">
        <title>Complete genome sequence of Caldilinea aerophila DSM 14535 (= NBRC 102666).</title>
        <authorList>
            <person name="Oguchi A."/>
            <person name="Hosoyama A."/>
            <person name="Sekine M."/>
            <person name="Fukai R."/>
            <person name="Kato Y."/>
            <person name="Nakamura S."/>
            <person name="Hanada S."/>
            <person name="Yamazaki S."/>
            <person name="Fujita N."/>
        </authorList>
    </citation>
    <scope>NUCLEOTIDE SEQUENCE [LARGE SCALE GENOMIC DNA]</scope>
    <source>
        <strain evidence="2">DSM 14535 / JCM 11387 / NBRC 104270 / STL-6-O1</strain>
    </source>
</reference>
<dbReference type="HOGENOM" id="CLU_2841487_0_0_0"/>
<dbReference type="Proteomes" id="UP000007880">
    <property type="component" value="Chromosome"/>
</dbReference>
<accession>I0I806</accession>